<reference evidence="1" key="1">
    <citation type="submission" date="2022-10" db="EMBL/GenBank/DDBJ databases">
        <title>Culturing micro-colonial fungi from biological soil crusts in the Mojave desert and describing Neophaeococcomyces mojavensis, and introducing the new genera and species Taxawa tesnikishii.</title>
        <authorList>
            <person name="Kurbessoian T."/>
            <person name="Stajich J.E."/>
        </authorList>
    </citation>
    <scope>NUCLEOTIDE SEQUENCE</scope>
    <source>
        <strain evidence="1">JES_115</strain>
    </source>
</reference>
<gene>
    <name evidence="1" type="ORF">H2199_003967</name>
</gene>
<sequence>MSLQTNGNAENTQLSLAASIPEYDLLDIPDEQPYSPTFDDTIVALEPCQWLVPAAATTTEPTQNGNTMGLAQDPCHSPKNSCIDLIPVDWEIPDAADLNQAWITSLTHAQEDKVQALEQRVNALTTYVNALLTSLMH</sequence>
<evidence type="ECO:0000313" key="2">
    <source>
        <dbReference type="Proteomes" id="UP001172680"/>
    </source>
</evidence>
<organism evidence="1 2">
    <name type="scientific">Coniosporium tulheliwenetii</name>
    <dbReference type="NCBI Taxonomy" id="3383036"/>
    <lineage>
        <taxon>Eukaryota</taxon>
        <taxon>Fungi</taxon>
        <taxon>Dikarya</taxon>
        <taxon>Ascomycota</taxon>
        <taxon>Pezizomycotina</taxon>
        <taxon>Dothideomycetes</taxon>
        <taxon>Dothideomycetes incertae sedis</taxon>
        <taxon>Coniosporium</taxon>
    </lineage>
</organism>
<accession>A0ACC2Z952</accession>
<name>A0ACC2Z952_9PEZI</name>
<keyword evidence="2" id="KW-1185">Reference proteome</keyword>
<evidence type="ECO:0000313" key="1">
    <source>
        <dbReference type="EMBL" id="KAJ9644099.1"/>
    </source>
</evidence>
<dbReference type="EMBL" id="JAPDRP010000010">
    <property type="protein sequence ID" value="KAJ9644099.1"/>
    <property type="molecule type" value="Genomic_DNA"/>
</dbReference>
<protein>
    <submittedName>
        <fullName evidence="1">Uncharacterized protein</fullName>
    </submittedName>
</protein>
<proteinExistence type="predicted"/>
<comment type="caution">
    <text evidence="1">The sequence shown here is derived from an EMBL/GenBank/DDBJ whole genome shotgun (WGS) entry which is preliminary data.</text>
</comment>
<dbReference type="Proteomes" id="UP001172680">
    <property type="component" value="Unassembled WGS sequence"/>
</dbReference>